<keyword evidence="10" id="KW-0408">Iron</keyword>
<evidence type="ECO:0000256" key="1">
    <source>
        <dbReference type="ARBA" id="ARBA00001970"/>
    </source>
</evidence>
<comment type="caution">
    <text evidence="15">The sequence shown here is derived from an EMBL/GenBank/DDBJ whole genome shotgun (WGS) entry which is preliminary data.</text>
</comment>
<dbReference type="Proteomes" id="UP000254258">
    <property type="component" value="Unassembled WGS sequence"/>
</dbReference>
<keyword evidence="9 13" id="KW-1133">Transmembrane helix</keyword>
<dbReference type="InterPro" id="IPR011577">
    <property type="entry name" value="Cyt_b561_bac/Ni-Hgenase"/>
</dbReference>
<dbReference type="AlphaFoldDB" id="A0A370X1J7"/>
<gene>
    <name evidence="15" type="ORF">DWU98_09565</name>
</gene>
<comment type="subcellular location">
    <subcellularLocation>
        <location evidence="2">Cell membrane</location>
        <topology evidence="2">Multi-pass membrane protein</topology>
    </subcellularLocation>
</comment>
<evidence type="ECO:0000313" key="16">
    <source>
        <dbReference type="Proteomes" id="UP000254258"/>
    </source>
</evidence>
<dbReference type="GO" id="GO:0005886">
    <property type="term" value="C:plasma membrane"/>
    <property type="evidence" value="ECO:0007669"/>
    <property type="project" value="UniProtKB-SubCell"/>
</dbReference>
<keyword evidence="7" id="KW-0479">Metal-binding</keyword>
<keyword evidence="16" id="KW-1185">Reference proteome</keyword>
<evidence type="ECO:0000256" key="11">
    <source>
        <dbReference type="ARBA" id="ARBA00023136"/>
    </source>
</evidence>
<evidence type="ECO:0000259" key="14">
    <source>
        <dbReference type="Pfam" id="PF01292"/>
    </source>
</evidence>
<name>A0A370X1J7_9GAMM</name>
<evidence type="ECO:0000256" key="4">
    <source>
        <dbReference type="ARBA" id="ARBA00022475"/>
    </source>
</evidence>
<dbReference type="OrthoDB" id="8589936at2"/>
<dbReference type="GO" id="GO:0022904">
    <property type="term" value="P:respiratory electron transport chain"/>
    <property type="evidence" value="ECO:0007669"/>
    <property type="project" value="InterPro"/>
</dbReference>
<feature type="transmembrane region" description="Helical" evidence="13">
    <location>
        <begin position="93"/>
        <end position="121"/>
    </location>
</feature>
<organism evidence="15 16">
    <name type="scientific">Dyella monticola</name>
    <dbReference type="NCBI Taxonomy" id="1927958"/>
    <lineage>
        <taxon>Bacteria</taxon>
        <taxon>Pseudomonadati</taxon>
        <taxon>Pseudomonadota</taxon>
        <taxon>Gammaproteobacteria</taxon>
        <taxon>Lysobacterales</taxon>
        <taxon>Rhodanobacteraceae</taxon>
        <taxon>Dyella</taxon>
    </lineage>
</organism>
<evidence type="ECO:0000256" key="2">
    <source>
        <dbReference type="ARBA" id="ARBA00004651"/>
    </source>
</evidence>
<dbReference type="Gene3D" id="1.20.950.20">
    <property type="entry name" value="Transmembrane di-heme cytochromes, Chain C"/>
    <property type="match status" value="1"/>
</dbReference>
<accession>A0A370X1J7</accession>
<keyword evidence="11 13" id="KW-0472">Membrane</keyword>
<comment type="cofactor">
    <cofactor evidence="1">
        <name>heme b</name>
        <dbReference type="ChEBI" id="CHEBI:60344"/>
    </cofactor>
</comment>
<keyword evidence="4" id="KW-1003">Cell membrane</keyword>
<keyword evidence="8" id="KW-0249">Electron transport</keyword>
<evidence type="ECO:0000313" key="15">
    <source>
        <dbReference type="EMBL" id="RDS82268.1"/>
    </source>
</evidence>
<feature type="domain" description="Cytochrome b561 bacterial/Ni-hydrogenase" evidence="14">
    <location>
        <begin position="6"/>
        <end position="175"/>
    </location>
</feature>
<sequence>MTQVSRYHPLLAALHWLLALMIIAMLAIGFFALAVTPNTDPHKIDVLEVHMAAGMLILALMMIRFIVRMCTARPPRLSSGSCFLDRITPIAHYGFYVLILLMVGSGYATGILARLPAIVFARSGEPLPPSFAIFPTWTVHRAVAVMLVGLIVLHVIAVCYHQFIKKDGLFRRMFFR</sequence>
<evidence type="ECO:0000256" key="6">
    <source>
        <dbReference type="ARBA" id="ARBA00022692"/>
    </source>
</evidence>
<dbReference type="PANTHER" id="PTHR30529">
    <property type="entry name" value="CYTOCHROME B561"/>
    <property type="match status" value="1"/>
</dbReference>
<comment type="similarity">
    <text evidence="12">Belongs to the cytochrome b561 family.</text>
</comment>
<dbReference type="GO" id="GO:0046872">
    <property type="term" value="F:metal ion binding"/>
    <property type="evidence" value="ECO:0007669"/>
    <property type="project" value="UniProtKB-KW"/>
</dbReference>
<evidence type="ECO:0000256" key="8">
    <source>
        <dbReference type="ARBA" id="ARBA00022982"/>
    </source>
</evidence>
<dbReference type="Pfam" id="PF01292">
    <property type="entry name" value="Ni_hydr_CYTB"/>
    <property type="match status" value="1"/>
</dbReference>
<dbReference type="SUPFAM" id="SSF81342">
    <property type="entry name" value="Transmembrane di-heme cytochromes"/>
    <property type="match status" value="1"/>
</dbReference>
<evidence type="ECO:0000256" key="3">
    <source>
        <dbReference type="ARBA" id="ARBA00022448"/>
    </source>
</evidence>
<evidence type="ECO:0000256" key="5">
    <source>
        <dbReference type="ARBA" id="ARBA00022617"/>
    </source>
</evidence>
<dbReference type="RefSeq" id="WP_115495327.1">
    <property type="nucleotide sequence ID" value="NZ_QRBE01000004.1"/>
</dbReference>
<evidence type="ECO:0000256" key="12">
    <source>
        <dbReference type="ARBA" id="ARBA00037975"/>
    </source>
</evidence>
<evidence type="ECO:0000256" key="7">
    <source>
        <dbReference type="ARBA" id="ARBA00022723"/>
    </source>
</evidence>
<keyword evidence="3" id="KW-0813">Transport</keyword>
<dbReference type="GO" id="GO:0009055">
    <property type="term" value="F:electron transfer activity"/>
    <property type="evidence" value="ECO:0007669"/>
    <property type="project" value="InterPro"/>
</dbReference>
<evidence type="ECO:0000256" key="10">
    <source>
        <dbReference type="ARBA" id="ARBA00023004"/>
    </source>
</evidence>
<feature type="transmembrane region" description="Helical" evidence="13">
    <location>
        <begin position="141"/>
        <end position="163"/>
    </location>
</feature>
<feature type="transmembrane region" description="Helical" evidence="13">
    <location>
        <begin position="12"/>
        <end position="35"/>
    </location>
</feature>
<proteinExistence type="inferred from homology"/>
<feature type="transmembrane region" description="Helical" evidence="13">
    <location>
        <begin position="47"/>
        <end position="67"/>
    </location>
</feature>
<dbReference type="EMBL" id="QRBE01000004">
    <property type="protein sequence ID" value="RDS82268.1"/>
    <property type="molecule type" value="Genomic_DNA"/>
</dbReference>
<evidence type="ECO:0000256" key="13">
    <source>
        <dbReference type="SAM" id="Phobius"/>
    </source>
</evidence>
<keyword evidence="5" id="KW-0349">Heme</keyword>
<protein>
    <submittedName>
        <fullName evidence="15">Cytochrome b</fullName>
    </submittedName>
</protein>
<dbReference type="GO" id="GO:0020037">
    <property type="term" value="F:heme binding"/>
    <property type="evidence" value="ECO:0007669"/>
    <property type="project" value="TreeGrafter"/>
</dbReference>
<dbReference type="InterPro" id="IPR016174">
    <property type="entry name" value="Di-haem_cyt_TM"/>
</dbReference>
<evidence type="ECO:0000256" key="9">
    <source>
        <dbReference type="ARBA" id="ARBA00022989"/>
    </source>
</evidence>
<dbReference type="InterPro" id="IPR052168">
    <property type="entry name" value="Cytochrome_b561_oxidase"/>
</dbReference>
<keyword evidence="6 13" id="KW-0812">Transmembrane</keyword>
<dbReference type="PANTHER" id="PTHR30529:SF1">
    <property type="entry name" value="CYTOCHROME B561 HOMOLOG 2"/>
    <property type="match status" value="1"/>
</dbReference>
<reference evidence="15 16" key="1">
    <citation type="submission" date="2018-07" db="EMBL/GenBank/DDBJ databases">
        <title>Dyella monticola sp. nov. and Dyella psychrodurans sp. nov. isolated from monsoon evergreen broad-leaved forest soil of Dinghu Mountain, China.</title>
        <authorList>
            <person name="Gao Z."/>
            <person name="Qiu L."/>
        </authorList>
    </citation>
    <scope>NUCLEOTIDE SEQUENCE [LARGE SCALE GENOMIC DNA]</scope>
    <source>
        <strain evidence="15 16">4G-K06</strain>
    </source>
</reference>